<dbReference type="STRING" id="633147.Olsu_0540"/>
<proteinExistence type="predicted"/>
<dbReference type="Pfam" id="PF08282">
    <property type="entry name" value="Hydrolase_3"/>
    <property type="match status" value="2"/>
</dbReference>
<sequence length="281" mass="29450">MAVKLILADIDRTILPEGERSVSARTVAAFHAARDAGIHVGPASGRGHAWMPSLFGGDERCCETCIATNGNQVFLDGRKLREAHFDEESLAVVAACVRDIGGAGLVAFDGATPVLVEGRLEDLEPIFPAYADACRSDGDGGPVGLSGLSATKANVFMGADGRRADERATRDLVAMLNRDIPGLDFDFPELGYVNVMPEGWNKASGIDCLVEALGISLDEVVVFGDAGNDLSMFAHVPDSVAVANATEEAAAAARWHIGACRDDAVAAAIEALVRGEWPFVG</sequence>
<dbReference type="SUPFAM" id="SSF56784">
    <property type="entry name" value="HAD-like"/>
    <property type="match status" value="1"/>
</dbReference>
<keyword evidence="2" id="KW-1185">Reference proteome</keyword>
<dbReference type="eggNOG" id="COG0561">
    <property type="taxonomic scope" value="Bacteria"/>
</dbReference>
<evidence type="ECO:0000313" key="1">
    <source>
        <dbReference type="EMBL" id="ADK67655.1"/>
    </source>
</evidence>
<dbReference type="PANTHER" id="PTHR10000:SF8">
    <property type="entry name" value="HAD SUPERFAMILY HYDROLASE-LIKE, TYPE 3"/>
    <property type="match status" value="1"/>
</dbReference>
<dbReference type="InterPro" id="IPR036412">
    <property type="entry name" value="HAD-like_sf"/>
</dbReference>
<dbReference type="EMBL" id="CP002106">
    <property type="protein sequence ID" value="ADK67655.1"/>
    <property type="molecule type" value="Genomic_DNA"/>
</dbReference>
<dbReference type="GeneID" id="78511976"/>
<dbReference type="PATRIC" id="fig|633147.7.peg.1013"/>
<dbReference type="GO" id="GO:0000287">
    <property type="term" value="F:magnesium ion binding"/>
    <property type="evidence" value="ECO:0007669"/>
    <property type="project" value="TreeGrafter"/>
</dbReference>
<accession>E1QZ41</accession>
<dbReference type="RefSeq" id="WP_013251407.1">
    <property type="nucleotide sequence ID" value="NC_014363.1"/>
</dbReference>
<dbReference type="HOGENOM" id="CLU_044146_0_0_11"/>
<dbReference type="InterPro" id="IPR023214">
    <property type="entry name" value="HAD_sf"/>
</dbReference>
<protein>
    <submittedName>
        <fullName evidence="1">HAD-superfamily hydrolase, subfamily IIB</fullName>
    </submittedName>
</protein>
<name>E1QZ41_OLSUV</name>
<gene>
    <name evidence="1" type="ordered locus">Olsu_0540</name>
</gene>
<dbReference type="Proteomes" id="UP000000333">
    <property type="component" value="Chromosome"/>
</dbReference>
<dbReference type="KEGG" id="ols:Olsu_0540"/>
<dbReference type="Gene3D" id="3.30.1240.10">
    <property type="match status" value="1"/>
</dbReference>
<dbReference type="GO" id="GO:0005829">
    <property type="term" value="C:cytosol"/>
    <property type="evidence" value="ECO:0007669"/>
    <property type="project" value="TreeGrafter"/>
</dbReference>
<keyword evidence="1" id="KW-0378">Hydrolase</keyword>
<evidence type="ECO:0000313" key="2">
    <source>
        <dbReference type="Proteomes" id="UP000000333"/>
    </source>
</evidence>
<dbReference type="PANTHER" id="PTHR10000">
    <property type="entry name" value="PHOSPHOSERINE PHOSPHATASE"/>
    <property type="match status" value="1"/>
</dbReference>
<dbReference type="GO" id="GO:0016791">
    <property type="term" value="F:phosphatase activity"/>
    <property type="evidence" value="ECO:0007669"/>
    <property type="project" value="TreeGrafter"/>
</dbReference>
<dbReference type="Gene3D" id="3.40.50.1000">
    <property type="entry name" value="HAD superfamily/HAD-like"/>
    <property type="match status" value="1"/>
</dbReference>
<dbReference type="AlphaFoldDB" id="E1QZ41"/>
<organism evidence="1 2">
    <name type="scientific">Olsenella uli (strain ATCC 49627 / DSM 7084 / CCUG 31166 / CIP 109912 / JCM 12494 / LMG 11480 / NCIMB 702895 / VPI D76D-27C)</name>
    <name type="common">Lactobacillus uli</name>
    <dbReference type="NCBI Taxonomy" id="633147"/>
    <lineage>
        <taxon>Bacteria</taxon>
        <taxon>Bacillati</taxon>
        <taxon>Actinomycetota</taxon>
        <taxon>Coriobacteriia</taxon>
        <taxon>Coriobacteriales</taxon>
        <taxon>Atopobiaceae</taxon>
        <taxon>Olsenella</taxon>
    </lineage>
</organism>
<reference evidence="1 2" key="1">
    <citation type="journal article" date="2010" name="Stand. Genomic Sci.">
        <title>Complete genome sequence of Olsenella uli type strain (VPI D76D-27C).</title>
        <authorList>
            <person name="Goker M."/>
            <person name="Held B."/>
            <person name="Lucas S."/>
            <person name="Nolan M."/>
            <person name="Yasawong M."/>
            <person name="Glavina Del Rio T."/>
            <person name="Tice H."/>
            <person name="Cheng J.F."/>
            <person name="Bruce D."/>
            <person name="Detter J.C."/>
            <person name="Tapia R."/>
            <person name="Han C."/>
            <person name="Goodwin L."/>
            <person name="Pitluck S."/>
            <person name="Liolios K."/>
            <person name="Ivanova N."/>
            <person name="Mavromatis K."/>
            <person name="Mikhailova N."/>
            <person name="Pati A."/>
            <person name="Chen A."/>
            <person name="Palaniappan K."/>
            <person name="Land M."/>
            <person name="Hauser L."/>
            <person name="Chang Y.J."/>
            <person name="Jeffries C.D."/>
            <person name="Rohde M."/>
            <person name="Sikorski J."/>
            <person name="Pukall R."/>
            <person name="Woyke T."/>
            <person name="Bristow J."/>
            <person name="Eisen J.A."/>
            <person name="Markowitz V."/>
            <person name="Hugenholtz P."/>
            <person name="Kyrpides N.C."/>
            <person name="Klenk H.P."/>
            <person name="Lapidus A."/>
        </authorList>
    </citation>
    <scope>NUCLEOTIDE SEQUENCE [LARGE SCALE GENOMIC DNA]</scope>
    <source>
        <strain evidence="2">ATCC 49627 / DSM 7084 / CIP 109912 / JCM 12494 / NCIMB 702895 / VPI D76D-27C</strain>
    </source>
</reference>
<dbReference type="OrthoDB" id="3180855at2"/>